<reference evidence="2" key="1">
    <citation type="submission" date="2018-06" db="EMBL/GenBank/DDBJ databases">
        <authorList>
            <person name="Zhirakovskaya E."/>
        </authorList>
    </citation>
    <scope>NUCLEOTIDE SEQUENCE</scope>
</reference>
<name>A0A3B1CJT3_9ZZZZ</name>
<gene>
    <name evidence="2" type="ORF">MNBD_NITROSPIRAE01-727</name>
</gene>
<organism evidence="2">
    <name type="scientific">hydrothermal vent metagenome</name>
    <dbReference type="NCBI Taxonomy" id="652676"/>
    <lineage>
        <taxon>unclassified sequences</taxon>
        <taxon>metagenomes</taxon>
        <taxon>ecological metagenomes</taxon>
    </lineage>
</organism>
<dbReference type="Pfam" id="PF07238">
    <property type="entry name" value="PilZ"/>
    <property type="match status" value="1"/>
</dbReference>
<proteinExistence type="predicted"/>
<accession>A0A3B1CJT3</accession>
<feature type="domain" description="PilZ" evidence="1">
    <location>
        <begin position="7"/>
        <end position="105"/>
    </location>
</feature>
<dbReference type="AlphaFoldDB" id="A0A3B1CJT3"/>
<protein>
    <recommendedName>
        <fullName evidence="1">PilZ domain-containing protein</fullName>
    </recommendedName>
</protein>
<dbReference type="SUPFAM" id="SSF141371">
    <property type="entry name" value="PilZ domain-like"/>
    <property type="match status" value="1"/>
</dbReference>
<dbReference type="GO" id="GO:0035438">
    <property type="term" value="F:cyclic-di-GMP binding"/>
    <property type="evidence" value="ECO:0007669"/>
    <property type="project" value="InterPro"/>
</dbReference>
<sequence>MKSGKELRKYTRITMKVTVEALRVSDEIICGGNTECISMNGLFIECDTPFTLGTECVIKVFVGGPRSDILVHARGKVSFLNAHGMAVEMVSHLGLDSYNHLRNLVLYNADGDSEIVESEITAHLDQIREV</sequence>
<dbReference type="EMBL" id="UOGF01000060">
    <property type="protein sequence ID" value="VAX30469.1"/>
    <property type="molecule type" value="Genomic_DNA"/>
</dbReference>
<evidence type="ECO:0000259" key="1">
    <source>
        <dbReference type="Pfam" id="PF07238"/>
    </source>
</evidence>
<dbReference type="Gene3D" id="2.40.10.220">
    <property type="entry name" value="predicted glycosyltransferase like domains"/>
    <property type="match status" value="1"/>
</dbReference>
<dbReference type="InterPro" id="IPR009875">
    <property type="entry name" value="PilZ_domain"/>
</dbReference>
<evidence type="ECO:0000313" key="2">
    <source>
        <dbReference type="EMBL" id="VAX30469.1"/>
    </source>
</evidence>